<dbReference type="CDD" id="cd00563">
    <property type="entry name" value="Dtyr_deacylase"/>
    <property type="match status" value="1"/>
</dbReference>
<sequence>MRAVIQKVTHAQVDIIENGCRDTSGKIDNGFMILLGVTHNDNEADARYIADKTANLRIFEDGNGKLNLSLKDVGGSVLLVSQFTLYADARSGRRPSFSQAAPAAQADELYQRTVEYLRGHGLTVETGHFQTHMQVTLCNDGPVTLLLDSQKLF</sequence>
<dbReference type="PANTHER" id="PTHR10472">
    <property type="entry name" value="D-TYROSYL-TRNA TYR DEACYLASE"/>
    <property type="match status" value="1"/>
</dbReference>
<organism evidence="3 4">
    <name type="scientific">Neisseria iguanae</name>
    <dbReference type="NCBI Taxonomy" id="90242"/>
    <lineage>
        <taxon>Bacteria</taxon>
        <taxon>Pseudomonadati</taxon>
        <taxon>Pseudomonadota</taxon>
        <taxon>Betaproteobacteria</taxon>
        <taxon>Neisseriales</taxon>
        <taxon>Neisseriaceae</taxon>
        <taxon>Neisseria</taxon>
    </lineage>
</organism>
<keyword evidence="4" id="KW-1185">Reference proteome</keyword>
<protein>
    <recommendedName>
        <fullName evidence="2">D-aminoacyl-tRNA deacylase</fullName>
        <shortName evidence="2">DTD</shortName>
        <ecNumber evidence="2">3.1.1.96</ecNumber>
    </recommendedName>
    <alternativeName>
        <fullName evidence="2">Gly-tRNA(Ala) deacylase</fullName>
        <ecNumber evidence="2">3.1.1.-</ecNumber>
    </alternativeName>
</protein>
<comment type="subunit">
    <text evidence="2">Homodimer.</text>
</comment>
<feature type="short sequence motif" description="Gly-cisPro motif, important for rejection of L-amino acids" evidence="2">
    <location>
        <begin position="141"/>
        <end position="142"/>
    </location>
</feature>
<dbReference type="GO" id="GO:0005737">
    <property type="term" value="C:cytoplasm"/>
    <property type="evidence" value="ECO:0007669"/>
    <property type="project" value="UniProtKB-SubCell"/>
</dbReference>
<dbReference type="Gene3D" id="3.50.80.10">
    <property type="entry name" value="D-tyrosyl-tRNA(Tyr) deacylase"/>
    <property type="match status" value="1"/>
</dbReference>
<comment type="caution">
    <text evidence="3">The sequence shown here is derived from an EMBL/GenBank/DDBJ whole genome shotgun (WGS) entry which is preliminary data.</text>
</comment>
<accession>A0A2P7U1E3</accession>
<comment type="similarity">
    <text evidence="1 2">Belongs to the DTD family.</text>
</comment>
<dbReference type="EMBL" id="PXYY01000015">
    <property type="protein sequence ID" value="PSJ80802.1"/>
    <property type="molecule type" value="Genomic_DNA"/>
</dbReference>
<dbReference type="NCBIfam" id="TIGR00256">
    <property type="entry name" value="D-aminoacyl-tRNA deacylase"/>
    <property type="match status" value="1"/>
</dbReference>
<proteinExistence type="inferred from homology"/>
<dbReference type="GO" id="GO:0043908">
    <property type="term" value="F:Ser(Gly)-tRNA(Ala) hydrolase activity"/>
    <property type="evidence" value="ECO:0007669"/>
    <property type="project" value="UniProtKB-UniRule"/>
</dbReference>
<keyword evidence="2" id="KW-0963">Cytoplasm</keyword>
<evidence type="ECO:0000313" key="4">
    <source>
        <dbReference type="Proteomes" id="UP000241868"/>
    </source>
</evidence>
<dbReference type="Proteomes" id="UP000241868">
    <property type="component" value="Unassembled WGS sequence"/>
</dbReference>
<dbReference type="EC" id="3.1.1.-" evidence="2"/>
<dbReference type="AlphaFoldDB" id="A0A2P7U1E3"/>
<dbReference type="EC" id="3.1.1.96" evidence="2"/>
<comment type="catalytic activity">
    <reaction evidence="2">
        <text>glycyl-tRNA(Ala) + H2O = tRNA(Ala) + glycine + H(+)</text>
        <dbReference type="Rhea" id="RHEA:53744"/>
        <dbReference type="Rhea" id="RHEA-COMP:9657"/>
        <dbReference type="Rhea" id="RHEA-COMP:13640"/>
        <dbReference type="ChEBI" id="CHEBI:15377"/>
        <dbReference type="ChEBI" id="CHEBI:15378"/>
        <dbReference type="ChEBI" id="CHEBI:57305"/>
        <dbReference type="ChEBI" id="CHEBI:78442"/>
        <dbReference type="ChEBI" id="CHEBI:78522"/>
    </reaction>
</comment>
<dbReference type="GO" id="GO:0106026">
    <property type="term" value="F:Gly-tRNA(Ala) deacylase activity"/>
    <property type="evidence" value="ECO:0007669"/>
    <property type="project" value="UniProtKB-UniRule"/>
</dbReference>
<dbReference type="GO" id="GO:0000049">
    <property type="term" value="F:tRNA binding"/>
    <property type="evidence" value="ECO:0007669"/>
    <property type="project" value="UniProtKB-UniRule"/>
</dbReference>
<name>A0A2P7U1E3_9NEIS</name>
<evidence type="ECO:0000256" key="2">
    <source>
        <dbReference type="HAMAP-Rule" id="MF_00518"/>
    </source>
</evidence>
<comment type="function">
    <text evidence="2">An aminoacyl-tRNA editing enzyme that deacylates mischarged D-aminoacyl-tRNAs. Also deacylates mischarged glycyl-tRNA(Ala), protecting cells against glycine mischarging by AlaRS. Acts via tRNA-based rather than protein-based catalysis; rejects L-amino acids rather than detecting D-amino acids in the active site. By recycling D-aminoacyl-tRNA to D-amino acids and free tRNA molecules, this enzyme counteracts the toxicity associated with the formation of D-aminoacyl-tRNA entities in vivo and helps enforce protein L-homochirality.</text>
</comment>
<evidence type="ECO:0000313" key="3">
    <source>
        <dbReference type="EMBL" id="PSJ80802.1"/>
    </source>
</evidence>
<dbReference type="RefSeq" id="WP_106740825.1">
    <property type="nucleotide sequence ID" value="NZ_PXYY01000015.1"/>
</dbReference>
<dbReference type="GO" id="GO:0019478">
    <property type="term" value="P:D-amino acid catabolic process"/>
    <property type="evidence" value="ECO:0007669"/>
    <property type="project" value="UniProtKB-UniRule"/>
</dbReference>
<gene>
    <name evidence="2" type="primary">dtd</name>
    <name evidence="3" type="ORF">C7N83_04055</name>
</gene>
<dbReference type="HAMAP" id="MF_00518">
    <property type="entry name" value="Deacylase_Dtd"/>
    <property type="match status" value="1"/>
</dbReference>
<comment type="subcellular location">
    <subcellularLocation>
        <location evidence="2">Cytoplasm</location>
    </subcellularLocation>
</comment>
<comment type="catalytic activity">
    <reaction evidence="2">
        <text>a D-aminoacyl-tRNA + H2O = a tRNA + a D-alpha-amino acid + H(+)</text>
        <dbReference type="Rhea" id="RHEA:13953"/>
        <dbReference type="Rhea" id="RHEA-COMP:10123"/>
        <dbReference type="Rhea" id="RHEA-COMP:10124"/>
        <dbReference type="ChEBI" id="CHEBI:15377"/>
        <dbReference type="ChEBI" id="CHEBI:15378"/>
        <dbReference type="ChEBI" id="CHEBI:59871"/>
        <dbReference type="ChEBI" id="CHEBI:78442"/>
        <dbReference type="ChEBI" id="CHEBI:79333"/>
        <dbReference type="EC" id="3.1.1.96"/>
    </reaction>
</comment>
<dbReference type="InterPro" id="IPR023509">
    <property type="entry name" value="DTD-like_sf"/>
</dbReference>
<evidence type="ECO:0000256" key="1">
    <source>
        <dbReference type="ARBA" id="ARBA00009673"/>
    </source>
</evidence>
<dbReference type="FunFam" id="3.50.80.10:FF:000001">
    <property type="entry name" value="D-aminoacyl-tRNA deacylase"/>
    <property type="match status" value="1"/>
</dbReference>
<reference evidence="3 4" key="1">
    <citation type="submission" date="2018-03" db="EMBL/GenBank/DDBJ databases">
        <title>Neisseria weixii sp. nov., isolated from the intestinal contents of Tibetan Plateau pika (Ochotona curzoniae) in Yushu, Qinghai Province, China.</title>
        <authorList>
            <person name="Gui Z."/>
        </authorList>
    </citation>
    <scope>NUCLEOTIDE SEQUENCE [LARGE SCALE GENOMIC DNA]</scope>
    <source>
        <strain evidence="3 4">ATCC 51483</strain>
    </source>
</reference>
<keyword evidence="2" id="KW-0820">tRNA-binding</keyword>
<keyword evidence="2" id="KW-0378">Hydrolase</keyword>
<dbReference type="OrthoDB" id="9801395at2"/>
<comment type="domain">
    <text evidence="2">A Gly-cisPro motif from one monomer fits into the active site of the other monomer to allow specific chiral rejection of L-amino acids.</text>
</comment>
<dbReference type="InterPro" id="IPR003732">
    <property type="entry name" value="Daa-tRNA_deacyls_DTD"/>
</dbReference>
<dbReference type="GO" id="GO:0051500">
    <property type="term" value="F:D-tyrosyl-tRNA(Tyr) deacylase activity"/>
    <property type="evidence" value="ECO:0007669"/>
    <property type="project" value="TreeGrafter"/>
</dbReference>
<dbReference type="Pfam" id="PF02580">
    <property type="entry name" value="Tyr_Deacylase"/>
    <property type="match status" value="1"/>
</dbReference>
<keyword evidence="2" id="KW-0694">RNA-binding</keyword>
<dbReference type="SUPFAM" id="SSF69500">
    <property type="entry name" value="DTD-like"/>
    <property type="match status" value="1"/>
</dbReference>
<dbReference type="PANTHER" id="PTHR10472:SF5">
    <property type="entry name" value="D-AMINOACYL-TRNA DEACYLASE 1"/>
    <property type="match status" value="1"/>
</dbReference>